<dbReference type="PANTHER" id="PTHR11705">
    <property type="entry name" value="PROTEASE FAMILY M14 CARBOXYPEPTIDASE A,B"/>
    <property type="match status" value="1"/>
</dbReference>
<sequence>MNWSCSKDLDEVLWALPQTDEQVEALQDLLNTTEVILWQPVVVENIQKDREVHFYVRASSINSIKSQLRVLMGDVQGIIEKQTANDTVSARGSSSYYENYHSMKEIYHWMEAVVKVHSDLLQKIYIGSSYEKRPLYVLKVHLKEKSKNAIWIDCGIHAREWISPAFCLWFIGHVSTQSHLITRDRTMTTLLEHFDFYVMPVINVDGYAYTWSHPSNRLWRKSRSSHGNSKCIGTDMNRNFDAHWCGPGASHFECHETYCGPYPESEPEVKAVARFIRDHKDTIKAYITMHSYSQLVLFPYSYTMNKSKDHEELESLAQKAAKAIKRTTWKTYRPGAGAQTIYLAPGGSDDWAYDLGIKYSFTFELRDTGTYGFLLPPREIKPTCLEALSAVKEIAQHVLQNL</sequence>
<keyword evidence="10" id="KW-0378">Hydrolase</keyword>
<evidence type="ECO:0000256" key="11">
    <source>
        <dbReference type="ARBA" id="ARBA00022833"/>
    </source>
</evidence>
<evidence type="ECO:0000256" key="9">
    <source>
        <dbReference type="ARBA" id="ARBA00022729"/>
    </source>
</evidence>
<dbReference type="GO" id="GO:0007596">
    <property type="term" value="P:blood coagulation"/>
    <property type="evidence" value="ECO:0007669"/>
    <property type="project" value="UniProtKB-KW"/>
</dbReference>
<keyword evidence="9" id="KW-0732">Signal</keyword>
<keyword evidence="13" id="KW-0094">Blood coagulation</keyword>
<evidence type="ECO:0000256" key="10">
    <source>
        <dbReference type="ARBA" id="ARBA00022801"/>
    </source>
</evidence>
<dbReference type="GO" id="GO:0042730">
    <property type="term" value="P:fibrinolysis"/>
    <property type="evidence" value="ECO:0007669"/>
    <property type="project" value="UniProtKB-KW"/>
</dbReference>
<keyword evidence="6" id="KW-0645">Protease</keyword>
<dbReference type="InterPro" id="IPR036990">
    <property type="entry name" value="M14A-like_propep"/>
</dbReference>
<evidence type="ECO:0000256" key="16">
    <source>
        <dbReference type="ARBA" id="ARBA00023180"/>
    </source>
</evidence>
<evidence type="ECO:0000256" key="23">
    <source>
        <dbReference type="ARBA" id="ARBA00078332"/>
    </source>
</evidence>
<dbReference type="FunFam" id="3.30.70.340:FF:000003">
    <property type="entry name" value="Carboxypeptidase B2"/>
    <property type="match status" value="1"/>
</dbReference>
<evidence type="ECO:0000256" key="1">
    <source>
        <dbReference type="ARBA" id="ARBA00001947"/>
    </source>
</evidence>
<dbReference type="InterPro" id="IPR057247">
    <property type="entry name" value="CARBOXYPEPT_ZN_2"/>
</dbReference>
<name>A0A8C5JMW9_JUNHY</name>
<comment type="cofactor">
    <cofactor evidence="1">
        <name>Zn(2+)</name>
        <dbReference type="ChEBI" id="CHEBI:29105"/>
    </cofactor>
</comment>
<keyword evidence="8" id="KW-0479">Metal-binding</keyword>
<evidence type="ECO:0000259" key="25">
    <source>
        <dbReference type="PROSITE" id="PS52035"/>
    </source>
</evidence>
<evidence type="ECO:0000313" key="27">
    <source>
        <dbReference type="Proteomes" id="UP000694408"/>
    </source>
</evidence>
<dbReference type="Pfam" id="PF02244">
    <property type="entry name" value="Propep_M14"/>
    <property type="match status" value="1"/>
</dbReference>
<keyword evidence="27" id="KW-1185">Reference proteome</keyword>
<evidence type="ECO:0000256" key="20">
    <source>
        <dbReference type="ARBA" id="ARBA00066563"/>
    </source>
</evidence>
<evidence type="ECO:0000256" key="24">
    <source>
        <dbReference type="PROSITE-ProRule" id="PRU01379"/>
    </source>
</evidence>
<evidence type="ECO:0000256" key="12">
    <source>
        <dbReference type="ARBA" id="ARBA00023049"/>
    </source>
</evidence>
<keyword evidence="5" id="KW-0121">Carboxypeptidase</keyword>
<dbReference type="PROSITE" id="PS52035">
    <property type="entry name" value="PEPTIDASE_M14"/>
    <property type="match status" value="1"/>
</dbReference>
<comment type="subcellular location">
    <subcellularLocation>
        <location evidence="2">Secreted</location>
    </subcellularLocation>
</comment>
<comment type="similarity">
    <text evidence="3 24">Belongs to the peptidase M14 family.</text>
</comment>
<dbReference type="SMART" id="SM00631">
    <property type="entry name" value="Zn_pept"/>
    <property type="match status" value="1"/>
</dbReference>
<dbReference type="GO" id="GO:0004181">
    <property type="term" value="F:metallocarboxypeptidase activity"/>
    <property type="evidence" value="ECO:0007669"/>
    <property type="project" value="InterPro"/>
</dbReference>
<dbReference type="SUPFAM" id="SSF53187">
    <property type="entry name" value="Zn-dependent exopeptidases"/>
    <property type="match status" value="1"/>
</dbReference>
<keyword evidence="4" id="KW-0964">Secreted</keyword>
<dbReference type="AlphaFoldDB" id="A0A8C5JMW9"/>
<evidence type="ECO:0000256" key="13">
    <source>
        <dbReference type="ARBA" id="ARBA00023084"/>
    </source>
</evidence>
<dbReference type="Proteomes" id="UP000694408">
    <property type="component" value="Unplaced"/>
</dbReference>
<reference evidence="26" key="1">
    <citation type="submission" date="2025-08" db="UniProtKB">
        <authorList>
            <consortium name="Ensembl"/>
        </authorList>
    </citation>
    <scope>IDENTIFICATION</scope>
</reference>
<dbReference type="Ensembl" id="ENSJHYT00000026222.1">
    <property type="protein sequence ID" value="ENSJHYP00000021713.1"/>
    <property type="gene ID" value="ENSJHYG00000016421.1"/>
</dbReference>
<dbReference type="InterPro" id="IPR033849">
    <property type="entry name" value="CPB2"/>
</dbReference>
<dbReference type="PANTHER" id="PTHR11705:SF17">
    <property type="entry name" value="CARBOXYPEPTIDASE B2"/>
    <property type="match status" value="1"/>
</dbReference>
<dbReference type="GO" id="GO:0008270">
    <property type="term" value="F:zinc ion binding"/>
    <property type="evidence" value="ECO:0007669"/>
    <property type="project" value="InterPro"/>
</dbReference>
<dbReference type="GO" id="GO:0006508">
    <property type="term" value="P:proteolysis"/>
    <property type="evidence" value="ECO:0007669"/>
    <property type="project" value="UniProtKB-KW"/>
</dbReference>
<dbReference type="PRINTS" id="PR00765">
    <property type="entry name" value="CRBOXYPTASEA"/>
</dbReference>
<dbReference type="PROSITE" id="PS00133">
    <property type="entry name" value="CARBOXYPEPT_ZN_2"/>
    <property type="match status" value="1"/>
</dbReference>
<keyword evidence="16" id="KW-0325">Glycoprotein</keyword>
<evidence type="ECO:0000256" key="3">
    <source>
        <dbReference type="ARBA" id="ARBA00005988"/>
    </source>
</evidence>
<protein>
    <recommendedName>
        <fullName evidence="21">Carboxypeptidase B2</fullName>
        <ecNumber evidence="20">3.4.17.20</ecNumber>
    </recommendedName>
    <alternativeName>
        <fullName evidence="23">Carboxypeptidase U</fullName>
    </alternativeName>
    <alternativeName>
        <fullName evidence="22">Thrombin-activable fibrinolysis inhibitor</fullName>
    </alternativeName>
</protein>
<dbReference type="EC" id="3.4.17.20" evidence="20"/>
<evidence type="ECO:0000256" key="18">
    <source>
        <dbReference type="ARBA" id="ARBA00050711"/>
    </source>
</evidence>
<evidence type="ECO:0000256" key="21">
    <source>
        <dbReference type="ARBA" id="ARBA00070087"/>
    </source>
</evidence>
<dbReference type="OMA" id="IGHITEY"/>
<evidence type="ECO:0000256" key="15">
    <source>
        <dbReference type="ARBA" id="ARBA00023157"/>
    </source>
</evidence>
<evidence type="ECO:0000256" key="4">
    <source>
        <dbReference type="ARBA" id="ARBA00022525"/>
    </source>
</evidence>
<dbReference type="InterPro" id="IPR000834">
    <property type="entry name" value="Peptidase_M14"/>
</dbReference>
<evidence type="ECO:0000313" key="26">
    <source>
        <dbReference type="Ensembl" id="ENSJHYP00000021713.1"/>
    </source>
</evidence>
<dbReference type="InterPro" id="IPR003146">
    <property type="entry name" value="M14A_act_pep"/>
</dbReference>
<keyword evidence="14" id="KW-0865">Zymogen</keyword>
<feature type="domain" description="Peptidase M14" evidence="25">
    <location>
        <begin position="99"/>
        <end position="398"/>
    </location>
</feature>
<keyword evidence="12" id="KW-0482">Metalloprotease</keyword>
<organism evidence="26 27">
    <name type="scientific">Junco hyemalis</name>
    <name type="common">Dark-eyed junco</name>
    <dbReference type="NCBI Taxonomy" id="40217"/>
    <lineage>
        <taxon>Eukaryota</taxon>
        <taxon>Metazoa</taxon>
        <taxon>Chordata</taxon>
        <taxon>Craniata</taxon>
        <taxon>Vertebrata</taxon>
        <taxon>Euteleostomi</taxon>
        <taxon>Archelosauria</taxon>
        <taxon>Archosauria</taxon>
        <taxon>Dinosauria</taxon>
        <taxon>Saurischia</taxon>
        <taxon>Theropoda</taxon>
        <taxon>Coelurosauria</taxon>
        <taxon>Aves</taxon>
        <taxon>Neognathae</taxon>
        <taxon>Neoaves</taxon>
        <taxon>Telluraves</taxon>
        <taxon>Australaves</taxon>
        <taxon>Passeriformes</taxon>
        <taxon>Passerellidae</taxon>
        <taxon>Junco</taxon>
    </lineage>
</organism>
<proteinExistence type="inferred from homology"/>
<dbReference type="SUPFAM" id="SSF54897">
    <property type="entry name" value="Protease propeptides/inhibitors"/>
    <property type="match status" value="1"/>
</dbReference>
<evidence type="ECO:0000256" key="14">
    <source>
        <dbReference type="ARBA" id="ARBA00023145"/>
    </source>
</evidence>
<keyword evidence="15" id="KW-1015">Disulfide bond</keyword>
<dbReference type="Pfam" id="PF00246">
    <property type="entry name" value="Peptidase_M14"/>
    <property type="match status" value="1"/>
</dbReference>
<dbReference type="CDD" id="cd06246">
    <property type="entry name" value="M14_CPB2"/>
    <property type="match status" value="1"/>
</dbReference>
<evidence type="ECO:0000256" key="7">
    <source>
        <dbReference type="ARBA" id="ARBA00022696"/>
    </source>
</evidence>
<evidence type="ECO:0000256" key="17">
    <source>
        <dbReference type="ARBA" id="ARBA00023281"/>
    </source>
</evidence>
<comment type="catalytic activity">
    <reaction evidence="18">
        <text>Release of C-terminal Arg and Lys from a polypeptide.</text>
        <dbReference type="EC" id="3.4.17.20"/>
    </reaction>
</comment>
<dbReference type="Gene3D" id="3.40.630.10">
    <property type="entry name" value="Zn peptidases"/>
    <property type="match status" value="1"/>
</dbReference>
<evidence type="ECO:0000256" key="5">
    <source>
        <dbReference type="ARBA" id="ARBA00022645"/>
    </source>
</evidence>
<evidence type="ECO:0000256" key="19">
    <source>
        <dbReference type="ARBA" id="ARBA00053927"/>
    </source>
</evidence>
<dbReference type="GO" id="GO:0005615">
    <property type="term" value="C:extracellular space"/>
    <property type="evidence" value="ECO:0007669"/>
    <property type="project" value="TreeGrafter"/>
</dbReference>
<keyword evidence="11" id="KW-0862">Zinc</keyword>
<dbReference type="FunFam" id="3.40.630.10:FF:000084">
    <property type="entry name" value="Carboxypeptidase B2"/>
    <property type="match status" value="1"/>
</dbReference>
<keyword evidence="17" id="KW-0280">Fibrinolysis</keyword>
<evidence type="ECO:0000256" key="2">
    <source>
        <dbReference type="ARBA" id="ARBA00004613"/>
    </source>
</evidence>
<accession>A0A8C5JMW9</accession>
<dbReference type="Gene3D" id="3.30.70.340">
    <property type="entry name" value="Metallocarboxypeptidase-like"/>
    <property type="match status" value="1"/>
</dbReference>
<feature type="active site" description="Proton donor/acceptor" evidence="24">
    <location>
        <position position="364"/>
    </location>
</feature>
<reference evidence="26" key="2">
    <citation type="submission" date="2025-09" db="UniProtKB">
        <authorList>
            <consortium name="Ensembl"/>
        </authorList>
    </citation>
    <scope>IDENTIFICATION</scope>
</reference>
<evidence type="ECO:0000256" key="22">
    <source>
        <dbReference type="ARBA" id="ARBA00075534"/>
    </source>
</evidence>
<evidence type="ECO:0000256" key="8">
    <source>
        <dbReference type="ARBA" id="ARBA00022723"/>
    </source>
</evidence>
<evidence type="ECO:0000256" key="6">
    <source>
        <dbReference type="ARBA" id="ARBA00022670"/>
    </source>
</evidence>
<keyword evidence="7" id="KW-0356">Hemostasis</keyword>
<comment type="function">
    <text evidence="19">Cleaves C-terminal arginine or lysine residues from biologically active peptides such as kinins or anaphylatoxins in the circulation thereby regulating their activities. Down-regulates fibrinolysis by removing C-terminal lysine residues from fibrin that has already been partially degraded by plasmin.</text>
</comment>